<keyword evidence="2" id="KW-0378">Hydrolase</keyword>
<proteinExistence type="predicted"/>
<protein>
    <submittedName>
        <fullName evidence="5">S8 family serine peptidase</fullName>
    </submittedName>
</protein>
<dbReference type="PROSITE" id="PS00138">
    <property type="entry name" value="SUBTILASE_SER"/>
    <property type="match status" value="1"/>
</dbReference>
<comment type="caution">
    <text evidence="5">The sequence shown here is derived from an EMBL/GenBank/DDBJ whole genome shotgun (WGS) entry which is preliminary data.</text>
</comment>
<feature type="domain" description="Peptidase S8/S53" evidence="4">
    <location>
        <begin position="23"/>
        <end position="64"/>
    </location>
</feature>
<sequence>MNSRVDFYMLGEDIQSLGGEISKIESYSGTSFAVPFITALIILTKAENPSLGPEELEELLKQKTISYQSFWKYQKKMWK</sequence>
<accession>A0ABT4DXY1</accession>
<keyword evidence="3" id="KW-0720">Serine protease</keyword>
<evidence type="ECO:0000256" key="2">
    <source>
        <dbReference type="ARBA" id="ARBA00022801"/>
    </source>
</evidence>
<dbReference type="EMBL" id="JAMDLW010000032">
    <property type="protein sequence ID" value="MCY9522191.1"/>
    <property type="molecule type" value="Genomic_DNA"/>
</dbReference>
<evidence type="ECO:0000256" key="1">
    <source>
        <dbReference type="ARBA" id="ARBA00022670"/>
    </source>
</evidence>
<dbReference type="Gene3D" id="3.40.50.200">
    <property type="entry name" value="Peptidase S8/S53 domain"/>
    <property type="match status" value="1"/>
</dbReference>
<dbReference type="Pfam" id="PF00082">
    <property type="entry name" value="Peptidase_S8"/>
    <property type="match status" value="1"/>
</dbReference>
<keyword evidence="6" id="KW-1185">Reference proteome</keyword>
<evidence type="ECO:0000259" key="4">
    <source>
        <dbReference type="Pfam" id="PF00082"/>
    </source>
</evidence>
<name>A0ABT4DXY1_9BACL</name>
<dbReference type="InterPro" id="IPR000209">
    <property type="entry name" value="Peptidase_S8/S53_dom"/>
</dbReference>
<dbReference type="InterPro" id="IPR023828">
    <property type="entry name" value="Peptidase_S8_Ser-AS"/>
</dbReference>
<dbReference type="InterPro" id="IPR036852">
    <property type="entry name" value="Peptidase_S8/S53_dom_sf"/>
</dbReference>
<evidence type="ECO:0000313" key="5">
    <source>
        <dbReference type="EMBL" id="MCY9522191.1"/>
    </source>
</evidence>
<keyword evidence="1" id="KW-0645">Protease</keyword>
<gene>
    <name evidence="5" type="ORF">M5X09_21470</name>
</gene>
<dbReference type="SUPFAM" id="SSF52743">
    <property type="entry name" value="Subtilisin-like"/>
    <property type="match status" value="1"/>
</dbReference>
<reference evidence="5 6" key="1">
    <citation type="submission" date="2022-05" db="EMBL/GenBank/DDBJ databases">
        <title>Genome Sequencing of Bee-Associated Microbes.</title>
        <authorList>
            <person name="Dunlap C."/>
        </authorList>
    </citation>
    <scope>NUCLEOTIDE SEQUENCE [LARGE SCALE GENOMIC DNA]</scope>
    <source>
        <strain evidence="5 6">NRRL NRS-1438</strain>
    </source>
</reference>
<dbReference type="Proteomes" id="UP001207626">
    <property type="component" value="Unassembled WGS sequence"/>
</dbReference>
<organism evidence="5 6">
    <name type="scientific">Paenibacillus apiarius</name>
    <dbReference type="NCBI Taxonomy" id="46240"/>
    <lineage>
        <taxon>Bacteria</taxon>
        <taxon>Bacillati</taxon>
        <taxon>Bacillota</taxon>
        <taxon>Bacilli</taxon>
        <taxon>Bacillales</taxon>
        <taxon>Paenibacillaceae</taxon>
        <taxon>Paenibacillus</taxon>
    </lineage>
</organism>
<evidence type="ECO:0000313" key="6">
    <source>
        <dbReference type="Proteomes" id="UP001207626"/>
    </source>
</evidence>
<evidence type="ECO:0000256" key="3">
    <source>
        <dbReference type="ARBA" id="ARBA00022825"/>
    </source>
</evidence>